<dbReference type="SUPFAM" id="SSF49373">
    <property type="entry name" value="Invasin/intimin cell-adhesion fragments"/>
    <property type="match status" value="1"/>
</dbReference>
<keyword evidence="3" id="KW-1185">Reference proteome</keyword>
<dbReference type="SUPFAM" id="SSF51126">
    <property type="entry name" value="Pectin lyase-like"/>
    <property type="match status" value="1"/>
</dbReference>
<dbReference type="SMART" id="SM00635">
    <property type="entry name" value="BID_2"/>
    <property type="match status" value="1"/>
</dbReference>
<evidence type="ECO:0000313" key="2">
    <source>
        <dbReference type="EMBL" id="MDR6549274.1"/>
    </source>
</evidence>
<dbReference type="InterPro" id="IPR011050">
    <property type="entry name" value="Pectin_lyase_fold/virulence"/>
</dbReference>
<proteinExistence type="predicted"/>
<dbReference type="InterPro" id="IPR012334">
    <property type="entry name" value="Pectin_lyas_fold"/>
</dbReference>
<gene>
    <name evidence="2" type="ORF">J2736_000457</name>
</gene>
<feature type="domain" description="BIG2" evidence="1">
    <location>
        <begin position="374"/>
        <end position="454"/>
    </location>
</feature>
<dbReference type="EMBL" id="JAVDSB010000001">
    <property type="protein sequence ID" value="MDR6549274.1"/>
    <property type="molecule type" value="Genomic_DNA"/>
</dbReference>
<dbReference type="Gene3D" id="2.60.40.1080">
    <property type="match status" value="1"/>
</dbReference>
<reference evidence="2 3" key="1">
    <citation type="submission" date="2023-07" db="EMBL/GenBank/DDBJ databases">
        <title>Sorghum-associated microbial communities from plants grown in Nebraska, USA.</title>
        <authorList>
            <person name="Schachtman D."/>
        </authorList>
    </citation>
    <scope>NUCLEOTIDE SEQUENCE [LARGE SCALE GENOMIC DNA]</scope>
    <source>
        <strain evidence="2 3">CC258</strain>
    </source>
</reference>
<sequence length="954" mass="103593">MKRLVTSTLIGFMMLFVFLLVGSAAMASGEGQIIKPSAAGAATGSTFFPLDYAFDSPDIVLDTTGAPTGGPGTNNAPAYSTSRVGYVDLGPNWSNIRITSTWTKYRASSVGNMTPYTEIWWDNDIDTTNDSGLTETHFNFNSVQGLANTGTTTPWLRDNDVSSSPITPMGRYLMLRSPINMTNRASEYAIVGYLVDEAIRVIPPAVAGQASGSQFFPMNNAFDGQPNLDPLTGEPTGGVSVVDAPAYADRVGYIDFGVDWNKVRITSTWTKYRASSSGNQTPYASLWWDDDIDTINDSGFTETQINFNSALNLSTGTTTPWIKDNDVISNPIAPKARYLLARSPLTMTNRASEYTILGWIDENGNGIQDALNRPVSGITLTGAGGATSILTGSTLQMSAAVQPFNATNKNVTWSVTNGTGSATINSTGLVTAVSDGTVTVKATAQDGSGVFGKIELAISQYSQFILPVQGASSIYYIDLQSAFPTVNWQTLERLYIPAGNYQYVKLGNLPQRTASNPLMITNYGGQVKISGTYSYTLSIEGGKNWILTGKYDSALKTGHVNFQGHLNGNYATSSTGLYGIEVGRNTSNGISVSKNATNFELSHIEVAHAGFAGLLIKTDGVATATMDGVKIHDMYIHDSESEGMYIGNTSSDLSKQHIFTNLEIYNNRVLRSGTEGIQLSNMGDGIKVHNNVVVMNSLDWKNPFQLWQDGVFQYSQRTGSAEIYNNVFIGGASSLFSVRLSAAPGETPNPMDEVLMHDNYFSHSRDILAYIHDTASNYATKFRFENNVIRQIHFQYDELPGGHVNSNKMFYVSDNTHNPMVFTNNTRDGGQVFIDSIAGNNGTVGNISASGNTTVANLAPVIFKDVTPFSSTFDWSLIERWDDYSDLYAVPIYFKDGDYVYDFPTGNLYKNIEVGTHTGKNPATNPSTWSLQTPMKEDFRLDATSPYQGIGLLP</sequence>
<protein>
    <recommendedName>
        <fullName evidence="1">BIG2 domain-containing protein</fullName>
    </recommendedName>
</protein>
<dbReference type="RefSeq" id="WP_310223124.1">
    <property type="nucleotide sequence ID" value="NZ_JAVDSB010000001.1"/>
</dbReference>
<dbReference type="Proteomes" id="UP001267290">
    <property type="component" value="Unassembled WGS sequence"/>
</dbReference>
<comment type="caution">
    <text evidence="2">The sequence shown here is derived from an EMBL/GenBank/DDBJ whole genome shotgun (WGS) entry which is preliminary data.</text>
</comment>
<dbReference type="InterPro" id="IPR008964">
    <property type="entry name" value="Invasin/intimin_cell_adhesion"/>
</dbReference>
<evidence type="ECO:0000259" key="1">
    <source>
        <dbReference type="SMART" id="SM00635"/>
    </source>
</evidence>
<dbReference type="Pfam" id="PF02368">
    <property type="entry name" value="Big_2"/>
    <property type="match status" value="1"/>
</dbReference>
<dbReference type="Gene3D" id="2.160.20.10">
    <property type="entry name" value="Single-stranded right-handed beta-helix, Pectin lyase-like"/>
    <property type="match status" value="1"/>
</dbReference>
<organism evidence="2 3">
    <name type="scientific">Paenibacillus qinlingensis</name>
    <dbReference type="NCBI Taxonomy" id="1837343"/>
    <lineage>
        <taxon>Bacteria</taxon>
        <taxon>Bacillati</taxon>
        <taxon>Bacillota</taxon>
        <taxon>Bacilli</taxon>
        <taxon>Bacillales</taxon>
        <taxon>Paenibacillaceae</taxon>
        <taxon>Paenibacillus</taxon>
    </lineage>
</organism>
<accession>A0ABU1NPH2</accession>
<name>A0ABU1NPH2_9BACL</name>
<dbReference type="InterPro" id="IPR003343">
    <property type="entry name" value="Big_2"/>
</dbReference>
<evidence type="ECO:0000313" key="3">
    <source>
        <dbReference type="Proteomes" id="UP001267290"/>
    </source>
</evidence>